<reference evidence="7" key="1">
    <citation type="journal article" date="2018" name="Nat. Microbiol.">
        <title>Leveraging single-cell genomics to expand the fungal tree of life.</title>
        <authorList>
            <person name="Ahrendt S.R."/>
            <person name="Quandt C.A."/>
            <person name="Ciobanu D."/>
            <person name="Clum A."/>
            <person name="Salamov A."/>
            <person name="Andreopoulos B."/>
            <person name="Cheng J.F."/>
            <person name="Woyke T."/>
            <person name="Pelin A."/>
            <person name="Henrissat B."/>
            <person name="Reynolds N.K."/>
            <person name="Benny G.L."/>
            <person name="Smith M.E."/>
            <person name="James T.Y."/>
            <person name="Grigoriev I.V."/>
        </authorList>
    </citation>
    <scope>NUCLEOTIDE SEQUENCE [LARGE SCALE GENOMIC DNA]</scope>
    <source>
        <strain evidence="7">ATCC 52028</strain>
    </source>
</reference>
<dbReference type="EMBL" id="ML014168">
    <property type="protein sequence ID" value="RKP01553.1"/>
    <property type="molecule type" value="Genomic_DNA"/>
</dbReference>
<keyword evidence="2 5" id="KW-1133">Transmembrane helix</keyword>
<accession>A0A4P9X8E1</accession>
<organism evidence="6 7">
    <name type="scientific">Caulochytrium protostelioides</name>
    <dbReference type="NCBI Taxonomy" id="1555241"/>
    <lineage>
        <taxon>Eukaryota</taxon>
        <taxon>Fungi</taxon>
        <taxon>Fungi incertae sedis</taxon>
        <taxon>Chytridiomycota</taxon>
        <taxon>Chytridiomycota incertae sedis</taxon>
        <taxon>Chytridiomycetes</taxon>
        <taxon>Caulochytriales</taxon>
        <taxon>Caulochytriaceae</taxon>
        <taxon>Caulochytrium</taxon>
    </lineage>
</organism>
<dbReference type="AlphaFoldDB" id="A0A4P9X8E1"/>
<evidence type="ECO:0000256" key="2">
    <source>
        <dbReference type="ARBA" id="ARBA00022989"/>
    </source>
</evidence>
<evidence type="ECO:0000313" key="6">
    <source>
        <dbReference type="EMBL" id="RKP01553.1"/>
    </source>
</evidence>
<dbReference type="InterPro" id="IPR028143">
    <property type="entry name" value="Get2/sif1"/>
</dbReference>
<feature type="region of interest" description="Disordered" evidence="4">
    <location>
        <begin position="44"/>
        <end position="111"/>
    </location>
</feature>
<evidence type="ECO:0000256" key="5">
    <source>
        <dbReference type="SAM" id="Phobius"/>
    </source>
</evidence>
<feature type="region of interest" description="Disordered" evidence="4">
    <location>
        <begin position="17"/>
        <end position="36"/>
    </location>
</feature>
<sequence>MSTPEAREARRARILAKSRNRLSQITGTVSTFADPVPSAGVQEAVAAINAPATKPSSPSPPPPSSSASSASAAAPSQPPKRTTSAASRAAAPPSSGLRQRAGPAPSPLDDVDADALAAMDPLAAMLRGAAGGGSVPPELQALMPSLFPDPDAGLGMPPAAPSARGPDAPPAGAATAFSDAPVAPPRLYTVASGLRQLLVALLTLFAVAAYACVVWPQHASVDEEAALSALVPDGAAAPWYRLAAGRVALLTVAAPTFAGAIPVTAQAWLRAAVPALVAWLAHTSRLAAAAQTVLRAGAAHVPPAVRHAAGAVVGAVVEDAGTALSFWTVFGLAQLGMMLLWWVTTHVALRGGAARRMALQAQRAQGGLLQTLLASLGALGPGVGLSGARSILVQAVQIYQNWRQFVGALVRDVTLAMFVLGLTTGLAQLYVTTVAPHAEKAHLA</sequence>
<feature type="transmembrane region" description="Helical" evidence="5">
    <location>
        <begin position="197"/>
        <end position="216"/>
    </location>
</feature>
<evidence type="ECO:0000256" key="1">
    <source>
        <dbReference type="ARBA" id="ARBA00022692"/>
    </source>
</evidence>
<dbReference type="Proteomes" id="UP000274922">
    <property type="component" value="Unassembled WGS sequence"/>
</dbReference>
<gene>
    <name evidence="6" type="ORF">CXG81DRAFT_25765</name>
</gene>
<dbReference type="PANTHER" id="PTHR28263">
    <property type="entry name" value="GOLGI TO ER TRAFFIC PROTEIN 2"/>
    <property type="match status" value="1"/>
</dbReference>
<feature type="compositionally biased region" description="Low complexity" evidence="4">
    <location>
        <begin position="65"/>
        <end position="95"/>
    </location>
</feature>
<evidence type="ECO:0000256" key="4">
    <source>
        <dbReference type="SAM" id="MobiDB-lite"/>
    </source>
</evidence>
<dbReference type="PANTHER" id="PTHR28263:SF1">
    <property type="entry name" value="GOLGI TO ER TRAFFIC PROTEIN 2"/>
    <property type="match status" value="1"/>
</dbReference>
<proteinExistence type="predicted"/>
<name>A0A4P9X8E1_9FUNG</name>
<protein>
    <submittedName>
        <fullName evidence="6">Uncharacterized protein</fullName>
    </submittedName>
</protein>
<keyword evidence="7" id="KW-1185">Reference proteome</keyword>
<evidence type="ECO:0000256" key="3">
    <source>
        <dbReference type="ARBA" id="ARBA00023136"/>
    </source>
</evidence>
<keyword evidence="3 5" id="KW-0472">Membrane</keyword>
<feature type="transmembrane region" description="Helical" evidence="5">
    <location>
        <begin position="326"/>
        <end position="349"/>
    </location>
</feature>
<dbReference type="STRING" id="1555241.A0A4P9X8E1"/>
<keyword evidence="1 5" id="KW-0812">Transmembrane</keyword>
<feature type="compositionally biased region" description="Polar residues" evidence="4">
    <location>
        <begin position="21"/>
        <end position="31"/>
    </location>
</feature>
<dbReference type="GO" id="GO:0006890">
    <property type="term" value="P:retrograde vesicle-mediated transport, Golgi to endoplasmic reticulum"/>
    <property type="evidence" value="ECO:0007669"/>
    <property type="project" value="TreeGrafter"/>
</dbReference>
<evidence type="ECO:0000313" key="7">
    <source>
        <dbReference type="Proteomes" id="UP000274922"/>
    </source>
</evidence>